<evidence type="ECO:0000313" key="8">
    <source>
        <dbReference type="EMBL" id="CAF1585155.1"/>
    </source>
</evidence>
<dbReference type="OrthoDB" id="10019832at2759"/>
<dbReference type="Proteomes" id="UP000663834">
    <property type="component" value="Unassembled WGS sequence"/>
</dbReference>
<evidence type="ECO:0000256" key="5">
    <source>
        <dbReference type="ARBA" id="ARBA00047597"/>
    </source>
</evidence>
<dbReference type="Gene3D" id="3.90.176.10">
    <property type="entry name" value="Toxin ADP-ribosyltransferase, Chain A, domain 1"/>
    <property type="match status" value="1"/>
</dbReference>
<keyword evidence="3 6" id="KW-0808">Transferase</keyword>
<evidence type="ECO:0000256" key="3">
    <source>
        <dbReference type="ARBA" id="ARBA00022679"/>
    </source>
</evidence>
<evidence type="ECO:0000313" key="9">
    <source>
        <dbReference type="EMBL" id="CAF1920740.1"/>
    </source>
</evidence>
<proteinExistence type="inferred from homology"/>
<evidence type="ECO:0000313" key="7">
    <source>
        <dbReference type="EMBL" id="CAF1014370.1"/>
    </source>
</evidence>
<reference evidence="7" key="1">
    <citation type="submission" date="2021-02" db="EMBL/GenBank/DDBJ databases">
        <authorList>
            <person name="Nowell W R."/>
        </authorList>
    </citation>
    <scope>NUCLEOTIDE SEQUENCE</scope>
</reference>
<dbReference type="InterPro" id="IPR000768">
    <property type="entry name" value="ART"/>
</dbReference>
<evidence type="ECO:0000256" key="6">
    <source>
        <dbReference type="RuleBase" id="RU361228"/>
    </source>
</evidence>
<dbReference type="EC" id="2.4.2.31" evidence="6"/>
<dbReference type="Pfam" id="PF01129">
    <property type="entry name" value="ART"/>
    <property type="match status" value="1"/>
</dbReference>
<dbReference type="Proteomes" id="UP000663824">
    <property type="component" value="Unassembled WGS sequence"/>
</dbReference>
<accession>A0A814HRF9</accession>
<sequence length="358" mass="40559">MAEIRKKKRKALKKPVEVQNEIVVITVDDEEINNTRQFTNEYVGIREEQDELAFNNEETNNRLQLTHRDREVHDGLEEETLDQNQMPIALKYSNNTKGEGMKKKYRVVEAALHEAVVNAANNFNDISANIGPIVGYADQPLLPLYKACAPLNEIVENISFYVQLALDETPEIPPGGMTIDESAAIRLYTIEWEGPHRSLYSMLNRTLKTGNRKELQPYFKYMKLFVTALAKIPCDPPATVWRGVTKDLSQQFPAGTPVTWWAFTSCTTNLTVLENNMYLGNAGSRTLFSVEAINGRSVRVHSHFDTEDEILLLPGTHMIVQSRLSPAPDLHIIHLKQVIPDEVLLEPPFEGILLNITH</sequence>
<comment type="similarity">
    <text evidence="1 6">Belongs to the Arg-specific ADP-ribosyltransferase family.</text>
</comment>
<evidence type="ECO:0000256" key="1">
    <source>
        <dbReference type="ARBA" id="ARBA00009558"/>
    </source>
</evidence>
<keyword evidence="2 6" id="KW-0328">Glycosyltransferase</keyword>
<dbReference type="Proteomes" id="UP000663855">
    <property type="component" value="Unassembled WGS sequence"/>
</dbReference>
<keyword evidence="6" id="KW-0521">NADP</keyword>
<dbReference type="EMBL" id="CAJNOV010000245">
    <property type="protein sequence ID" value="CAF1014370.1"/>
    <property type="molecule type" value="Genomic_DNA"/>
</dbReference>
<dbReference type="SUPFAM" id="SSF56399">
    <property type="entry name" value="ADP-ribosylation"/>
    <property type="match status" value="1"/>
</dbReference>
<evidence type="ECO:0000313" key="10">
    <source>
        <dbReference type="Proteomes" id="UP000663855"/>
    </source>
</evidence>
<name>A0A814HRF9_9BILA</name>
<dbReference type="EMBL" id="CAJNOW010010672">
    <property type="protein sequence ID" value="CAF1585155.1"/>
    <property type="molecule type" value="Genomic_DNA"/>
</dbReference>
<gene>
    <name evidence="7" type="ORF">CJN711_LOCUS2990</name>
    <name evidence="8" type="ORF">KQP761_LOCUS20568</name>
    <name evidence="9" type="ORF">MBJ925_LOCUS2007</name>
</gene>
<keyword evidence="4" id="KW-0548">Nucleotidyltransferase</keyword>
<dbReference type="AlphaFoldDB" id="A0A814HRF9"/>
<dbReference type="PROSITE" id="PS51996">
    <property type="entry name" value="TR_MART"/>
    <property type="match status" value="1"/>
</dbReference>
<dbReference type="GO" id="GO:0016779">
    <property type="term" value="F:nucleotidyltransferase activity"/>
    <property type="evidence" value="ECO:0007669"/>
    <property type="project" value="UniProtKB-KW"/>
</dbReference>
<dbReference type="EMBL" id="CAJNRE010000131">
    <property type="protein sequence ID" value="CAF1920740.1"/>
    <property type="molecule type" value="Genomic_DNA"/>
</dbReference>
<comment type="caution">
    <text evidence="7">The sequence shown here is derived from an EMBL/GenBank/DDBJ whole genome shotgun (WGS) entry which is preliminary data.</text>
</comment>
<comment type="catalytic activity">
    <reaction evidence="5 6">
        <text>L-arginyl-[protein] + NAD(+) = N(omega)-(ADP-D-ribosyl)-L-arginyl-[protein] + nicotinamide + H(+)</text>
        <dbReference type="Rhea" id="RHEA:19149"/>
        <dbReference type="Rhea" id="RHEA-COMP:10532"/>
        <dbReference type="Rhea" id="RHEA-COMP:15087"/>
        <dbReference type="ChEBI" id="CHEBI:15378"/>
        <dbReference type="ChEBI" id="CHEBI:17154"/>
        <dbReference type="ChEBI" id="CHEBI:29965"/>
        <dbReference type="ChEBI" id="CHEBI:57540"/>
        <dbReference type="ChEBI" id="CHEBI:142554"/>
        <dbReference type="EC" id="2.4.2.31"/>
    </reaction>
</comment>
<keyword evidence="6" id="KW-0520">NAD</keyword>
<organism evidence="7 10">
    <name type="scientific">Rotaria magnacalcarata</name>
    <dbReference type="NCBI Taxonomy" id="392030"/>
    <lineage>
        <taxon>Eukaryota</taxon>
        <taxon>Metazoa</taxon>
        <taxon>Spiralia</taxon>
        <taxon>Gnathifera</taxon>
        <taxon>Rotifera</taxon>
        <taxon>Eurotatoria</taxon>
        <taxon>Bdelloidea</taxon>
        <taxon>Philodinida</taxon>
        <taxon>Philodinidae</taxon>
        <taxon>Rotaria</taxon>
    </lineage>
</organism>
<evidence type="ECO:0000256" key="4">
    <source>
        <dbReference type="ARBA" id="ARBA00022695"/>
    </source>
</evidence>
<protein>
    <recommendedName>
        <fullName evidence="6">NAD(P)(+)--arginine ADP-ribosyltransferase</fullName>
        <ecNumber evidence="6">2.4.2.31</ecNumber>
    </recommendedName>
    <alternativeName>
        <fullName evidence="6">Mono(ADP-ribosyl)transferase</fullName>
    </alternativeName>
</protein>
<evidence type="ECO:0000256" key="2">
    <source>
        <dbReference type="ARBA" id="ARBA00022676"/>
    </source>
</evidence>
<dbReference type="GO" id="GO:0106274">
    <property type="term" value="F:NAD+-protein-arginine ADP-ribosyltransferase activity"/>
    <property type="evidence" value="ECO:0007669"/>
    <property type="project" value="UniProtKB-EC"/>
</dbReference>